<evidence type="ECO:0000256" key="7">
    <source>
        <dbReference type="ARBA" id="ARBA00023224"/>
    </source>
</evidence>
<evidence type="ECO:0000313" key="9">
    <source>
        <dbReference type="EMBL" id="PBC33326.1"/>
    </source>
</evidence>
<dbReference type="GO" id="GO:0008049">
    <property type="term" value="P:male courtship behavior"/>
    <property type="evidence" value="ECO:0007669"/>
    <property type="project" value="TreeGrafter"/>
</dbReference>
<evidence type="ECO:0000313" key="10">
    <source>
        <dbReference type="Proteomes" id="UP000242457"/>
    </source>
</evidence>
<dbReference type="GO" id="GO:0007165">
    <property type="term" value="P:signal transduction"/>
    <property type="evidence" value="ECO:0007669"/>
    <property type="project" value="UniProtKB-KW"/>
</dbReference>
<reference evidence="9 10" key="1">
    <citation type="submission" date="2014-07" db="EMBL/GenBank/DDBJ databases">
        <title>Genomic and transcriptomic analysis on Apis cerana provide comprehensive insights into honey bee biology.</title>
        <authorList>
            <person name="Diao Q."/>
            <person name="Sun L."/>
            <person name="Zheng H."/>
            <person name="Zheng H."/>
            <person name="Xu S."/>
            <person name="Wang S."/>
            <person name="Zeng Z."/>
            <person name="Hu F."/>
            <person name="Su S."/>
            <person name="Wu J."/>
        </authorList>
    </citation>
    <scope>NUCLEOTIDE SEQUENCE [LARGE SCALE GENOMIC DNA]</scope>
    <source>
        <tissue evidence="9">Pupae without intestine</tissue>
    </source>
</reference>
<evidence type="ECO:0000256" key="2">
    <source>
        <dbReference type="ARBA" id="ARBA00022475"/>
    </source>
</evidence>
<dbReference type="InterPro" id="IPR013604">
    <property type="entry name" value="7TM_chemorcpt"/>
</dbReference>
<protein>
    <recommendedName>
        <fullName evidence="8">Gustatory receptor</fullName>
    </recommendedName>
</protein>
<feature type="transmembrane region" description="Helical" evidence="8">
    <location>
        <begin position="341"/>
        <end position="360"/>
    </location>
</feature>
<dbReference type="STRING" id="94128.A0A2A3EQ19"/>
<organism evidence="9 10">
    <name type="scientific">Apis cerana cerana</name>
    <name type="common">Oriental honeybee</name>
    <dbReference type="NCBI Taxonomy" id="94128"/>
    <lineage>
        <taxon>Eukaryota</taxon>
        <taxon>Metazoa</taxon>
        <taxon>Ecdysozoa</taxon>
        <taxon>Arthropoda</taxon>
        <taxon>Hexapoda</taxon>
        <taxon>Insecta</taxon>
        <taxon>Pterygota</taxon>
        <taxon>Neoptera</taxon>
        <taxon>Endopterygota</taxon>
        <taxon>Hymenoptera</taxon>
        <taxon>Apocrita</taxon>
        <taxon>Aculeata</taxon>
        <taxon>Apoidea</taxon>
        <taxon>Anthophila</taxon>
        <taxon>Apidae</taxon>
        <taxon>Apis</taxon>
    </lineage>
</organism>
<dbReference type="AlphaFoldDB" id="A0A2A3EQ19"/>
<name>A0A2A3EQ19_APICC</name>
<feature type="transmembrane region" description="Helical" evidence="8">
    <location>
        <begin position="147"/>
        <end position="169"/>
    </location>
</feature>
<comment type="function">
    <text evidence="8">Gustatory receptor which mediates acceptance or avoidance behavior, depending on its substrates.</text>
</comment>
<dbReference type="EMBL" id="KZ288204">
    <property type="protein sequence ID" value="PBC33326.1"/>
    <property type="molecule type" value="Genomic_DNA"/>
</dbReference>
<dbReference type="PANTHER" id="PTHR21143:SF123">
    <property type="entry name" value="GUSTATORY RECEPTOR FOR SUGAR TASTE 43A-RELATED"/>
    <property type="match status" value="1"/>
</dbReference>
<dbReference type="GO" id="GO:0043025">
    <property type="term" value="C:neuronal cell body"/>
    <property type="evidence" value="ECO:0007669"/>
    <property type="project" value="TreeGrafter"/>
</dbReference>
<keyword evidence="3 8" id="KW-0812">Transmembrane</keyword>
<comment type="caution">
    <text evidence="8">Lacks conserved residue(s) required for the propagation of feature annotation.</text>
</comment>
<comment type="similarity">
    <text evidence="8">Belongs to the insect chemoreceptor superfamily. Gustatory receptor (GR) family.</text>
</comment>
<gene>
    <name evidence="9" type="ORF">APICC_01311</name>
</gene>
<dbReference type="GO" id="GO:0030424">
    <property type="term" value="C:axon"/>
    <property type="evidence" value="ECO:0007669"/>
    <property type="project" value="TreeGrafter"/>
</dbReference>
<keyword evidence="2 8" id="KW-1003">Cell membrane</keyword>
<accession>A0A2A3EQ19</accession>
<proteinExistence type="inferred from homology"/>
<feature type="transmembrane region" description="Helical" evidence="8">
    <location>
        <begin position="311"/>
        <end position="332"/>
    </location>
</feature>
<keyword evidence="10" id="KW-1185">Reference proteome</keyword>
<dbReference type="OrthoDB" id="6478931at2759"/>
<keyword evidence="6 8" id="KW-0675">Receptor</keyword>
<dbReference type="GO" id="GO:0005886">
    <property type="term" value="C:plasma membrane"/>
    <property type="evidence" value="ECO:0007669"/>
    <property type="project" value="UniProtKB-SubCell"/>
</dbReference>
<evidence type="ECO:0000256" key="5">
    <source>
        <dbReference type="ARBA" id="ARBA00023136"/>
    </source>
</evidence>
<feature type="transmembrane region" description="Helical" evidence="8">
    <location>
        <begin position="21"/>
        <end position="41"/>
    </location>
</feature>
<dbReference type="Proteomes" id="UP000242457">
    <property type="component" value="Unassembled WGS sequence"/>
</dbReference>
<feature type="transmembrane region" description="Helical" evidence="8">
    <location>
        <begin position="53"/>
        <end position="72"/>
    </location>
</feature>
<feature type="transmembrane region" description="Helical" evidence="8">
    <location>
        <begin position="93"/>
        <end position="115"/>
    </location>
</feature>
<evidence type="ECO:0000256" key="4">
    <source>
        <dbReference type="ARBA" id="ARBA00022989"/>
    </source>
</evidence>
<evidence type="ECO:0000256" key="1">
    <source>
        <dbReference type="ARBA" id="ARBA00004651"/>
    </source>
</evidence>
<comment type="subcellular location">
    <subcellularLocation>
        <location evidence="1 8">Cell membrane</location>
        <topology evidence="1 8">Multi-pass membrane protein</topology>
    </subcellularLocation>
</comment>
<sequence>MEVKRVEEKRKILFNNELCQAIFPIYYLGKLCGLVPVRFFVHTSEGCQARLNIIDLIYSLCVLIVLLSAEIWGLWRDLKDGWEYSTRLKSRTAVIATCSDVLGVMSLTVVCIVGSPFRWKYLQLVINKLIEVDEKIGVSSAKAARRFTIVLTICSLSYLWFNSIIDFYTWNRKTKVNNKAMTGKGPINYAPLYFMYTVIISTEIQYTVSTYNIGQRFIRLNTSLKDLFNANSNNNDNAMDYFRKCPETAAHDVDDKKRWNLKPKRQIVLGSYRLSRKLDENKMYVNNISELIMIHSSLCDAVSLINSTFGVVILAVTVTCLLHLVITPYFLILQAGERHEWIFLIVQGGWCIFHITRMLIIVQPSYSTIAEGKKTAVLVSQLLSCSFEANVRRELEIFSLQLLHRPLEFSACGLFSLDRNLITSIAGVVTTYLVILIQFQNADDTKDDFDIIRNATQILKNASPLQNFTGLKTIV</sequence>
<dbReference type="GO" id="GO:0030425">
    <property type="term" value="C:dendrite"/>
    <property type="evidence" value="ECO:0007669"/>
    <property type="project" value="TreeGrafter"/>
</dbReference>
<keyword evidence="4 8" id="KW-1133">Transmembrane helix</keyword>
<dbReference type="GO" id="GO:0007635">
    <property type="term" value="P:chemosensory behavior"/>
    <property type="evidence" value="ECO:0007669"/>
    <property type="project" value="TreeGrafter"/>
</dbReference>
<keyword evidence="5 8" id="KW-0472">Membrane</keyword>
<dbReference type="PANTHER" id="PTHR21143">
    <property type="entry name" value="INVERTEBRATE GUSTATORY RECEPTOR"/>
    <property type="match status" value="1"/>
</dbReference>
<evidence type="ECO:0000256" key="8">
    <source>
        <dbReference type="RuleBase" id="RU363108"/>
    </source>
</evidence>
<evidence type="ECO:0000256" key="6">
    <source>
        <dbReference type="ARBA" id="ARBA00023170"/>
    </source>
</evidence>
<evidence type="ECO:0000256" key="3">
    <source>
        <dbReference type="ARBA" id="ARBA00022692"/>
    </source>
</evidence>
<dbReference type="GO" id="GO:0050909">
    <property type="term" value="P:sensory perception of taste"/>
    <property type="evidence" value="ECO:0007669"/>
    <property type="project" value="InterPro"/>
</dbReference>
<dbReference type="Pfam" id="PF08395">
    <property type="entry name" value="7tm_7"/>
    <property type="match status" value="1"/>
</dbReference>
<keyword evidence="7 8" id="KW-0807">Transducer</keyword>